<dbReference type="Proteomes" id="UP001546774">
    <property type="component" value="Unassembled WGS sequence"/>
</dbReference>
<sequence>MKILIYRWSVFHQEDIAEAFESFGHTVEYYEEMPDERKGTDIRRLKEVVAEYDLVFSANYFSRVSNACQAQQKKYIAWTVDSPMLTMFDTSVFNECNYIFLFDKFDYYRFLQMGVKHVYYLPLAVNAERVKNCIEAASEKEKGKYRVDISFVGGLYYKNSYDAIEDKLPEYLQGYFDACMEAQLDLYGDNVFDRLLTADILERLCEIIDFHQSDTAFSDIKLVFSSTYLGFKTAQKERIRNLNALASRFEVNLYTDRTDDRLRGVHVKESVDYREEMPLVFHESDINMNFTIRNIRTGLPLRIWDILGAGGFLLTNYQIELGDFFENGKDLVYYDSLDDMMRKAEYYLDHEDERKTIAQNGLKKIVQYHTYEHRIDVILKTVL</sequence>
<evidence type="ECO:0000313" key="4">
    <source>
        <dbReference type="Proteomes" id="UP001546774"/>
    </source>
</evidence>
<dbReference type="Pfam" id="PF13524">
    <property type="entry name" value="Glyco_trans_1_2"/>
    <property type="match status" value="1"/>
</dbReference>
<comment type="caution">
    <text evidence="3">The sequence shown here is derived from an EMBL/GenBank/DDBJ whole genome shotgun (WGS) entry which is preliminary data.</text>
</comment>
<reference evidence="3" key="1">
    <citation type="submission" date="2024-03" db="EMBL/GenBank/DDBJ databases">
        <title>Human intestinal bacterial collection.</title>
        <authorList>
            <person name="Pauvert C."/>
            <person name="Hitch T.C.A."/>
            <person name="Clavel T."/>
        </authorList>
    </citation>
    <scope>NUCLEOTIDE SEQUENCE [LARGE SCALE GENOMIC DNA]</scope>
    <source>
        <strain evidence="3">CLA-AA-H89B</strain>
    </source>
</reference>
<feature type="domain" description="Spore protein YkvP/CgeB glycosyl transferase-like" evidence="2">
    <location>
        <begin position="248"/>
        <end position="379"/>
    </location>
</feature>
<name>A0ABV1H3K5_9FIRM</name>
<proteinExistence type="predicted"/>
<dbReference type="InterPro" id="IPR055259">
    <property type="entry name" value="YkvP/CgeB_Glyco_trans-like"/>
</dbReference>
<feature type="domain" description="Spore protein YkvP N-terminal" evidence="1">
    <location>
        <begin position="78"/>
        <end position="156"/>
    </location>
</feature>
<dbReference type="EMBL" id="JBBMFS010000003">
    <property type="protein sequence ID" value="MEQ2554274.1"/>
    <property type="molecule type" value="Genomic_DNA"/>
</dbReference>
<protein>
    <submittedName>
        <fullName evidence="3">DUF3880 domain-containing protein</fullName>
    </submittedName>
</protein>
<keyword evidence="4" id="KW-1185">Reference proteome</keyword>
<dbReference type="InterPro" id="IPR024542">
    <property type="entry name" value="YkvP_N"/>
</dbReference>
<organism evidence="3 4">
    <name type="scientific">Lachnospira intestinalis</name>
    <dbReference type="NCBI Taxonomy" id="3133158"/>
    <lineage>
        <taxon>Bacteria</taxon>
        <taxon>Bacillati</taxon>
        <taxon>Bacillota</taxon>
        <taxon>Clostridia</taxon>
        <taxon>Lachnospirales</taxon>
        <taxon>Lachnospiraceae</taxon>
        <taxon>Lachnospira</taxon>
    </lineage>
</organism>
<evidence type="ECO:0000313" key="3">
    <source>
        <dbReference type="EMBL" id="MEQ2554274.1"/>
    </source>
</evidence>
<gene>
    <name evidence="3" type="ORF">WMO37_04480</name>
</gene>
<dbReference type="Pfam" id="PF12996">
    <property type="entry name" value="DUF3880"/>
    <property type="match status" value="1"/>
</dbReference>
<accession>A0ABV1H3K5</accession>
<evidence type="ECO:0000259" key="2">
    <source>
        <dbReference type="Pfam" id="PF13524"/>
    </source>
</evidence>
<evidence type="ECO:0000259" key="1">
    <source>
        <dbReference type="Pfam" id="PF12996"/>
    </source>
</evidence>